<accession>A0A2W5Z9K1</accession>
<evidence type="ECO:0000313" key="3">
    <source>
        <dbReference type="Proteomes" id="UP000248724"/>
    </source>
</evidence>
<keyword evidence="1" id="KW-0812">Transmembrane</keyword>
<gene>
    <name evidence="2" type="ORF">DLM65_04740</name>
</gene>
<proteinExistence type="predicted"/>
<protein>
    <submittedName>
        <fullName evidence="2">Uncharacterized protein</fullName>
    </submittedName>
</protein>
<dbReference type="Proteomes" id="UP000248724">
    <property type="component" value="Unassembled WGS sequence"/>
</dbReference>
<comment type="caution">
    <text evidence="2">The sequence shown here is derived from an EMBL/GenBank/DDBJ whole genome shotgun (WGS) entry which is preliminary data.</text>
</comment>
<feature type="transmembrane region" description="Helical" evidence="1">
    <location>
        <begin position="205"/>
        <end position="222"/>
    </location>
</feature>
<feature type="transmembrane region" description="Helical" evidence="1">
    <location>
        <begin position="115"/>
        <end position="133"/>
    </location>
</feature>
<keyword evidence="1" id="KW-0472">Membrane</keyword>
<feature type="transmembrane region" description="Helical" evidence="1">
    <location>
        <begin position="20"/>
        <end position="37"/>
    </location>
</feature>
<feature type="transmembrane region" description="Helical" evidence="1">
    <location>
        <begin position="145"/>
        <end position="165"/>
    </location>
</feature>
<feature type="transmembrane region" description="Helical" evidence="1">
    <location>
        <begin position="44"/>
        <end position="64"/>
    </location>
</feature>
<evidence type="ECO:0000256" key="1">
    <source>
        <dbReference type="SAM" id="Phobius"/>
    </source>
</evidence>
<organism evidence="2 3">
    <name type="scientific">Candidatus Aeolococcus gillhamiae</name>
    <dbReference type="NCBI Taxonomy" id="3127015"/>
    <lineage>
        <taxon>Bacteria</taxon>
        <taxon>Bacillati</taxon>
        <taxon>Candidatus Dormiibacterota</taxon>
        <taxon>Candidatus Dormibacteria</taxon>
        <taxon>Candidatus Aeolococcales</taxon>
        <taxon>Candidatus Aeolococcaceae</taxon>
        <taxon>Candidatus Aeolococcus</taxon>
    </lineage>
</organism>
<feature type="transmembrane region" description="Helical" evidence="1">
    <location>
        <begin position="92"/>
        <end position="109"/>
    </location>
</feature>
<dbReference type="AlphaFoldDB" id="A0A2W5Z9K1"/>
<reference evidence="2 3" key="1">
    <citation type="journal article" date="2017" name="Nature">
        <title>Atmospheric trace gases support primary production in Antarctic desert surface soil.</title>
        <authorList>
            <person name="Ji M."/>
            <person name="Greening C."/>
            <person name="Vanwonterghem I."/>
            <person name="Carere C.R."/>
            <person name="Bay S.K."/>
            <person name="Steen J.A."/>
            <person name="Montgomery K."/>
            <person name="Lines T."/>
            <person name="Beardall J."/>
            <person name="van Dorst J."/>
            <person name="Snape I."/>
            <person name="Stott M.B."/>
            <person name="Hugenholtz P."/>
            <person name="Ferrari B.C."/>
        </authorList>
    </citation>
    <scope>NUCLEOTIDE SEQUENCE [LARGE SCALE GENOMIC DNA]</scope>
    <source>
        <strain evidence="2">RRmetagenome_bin12</strain>
    </source>
</reference>
<dbReference type="EMBL" id="QHBU01000085">
    <property type="protein sequence ID" value="PZR82030.1"/>
    <property type="molecule type" value="Genomic_DNA"/>
</dbReference>
<feature type="transmembrane region" description="Helical" evidence="1">
    <location>
        <begin position="70"/>
        <end position="87"/>
    </location>
</feature>
<sequence>MNSLLATAASPTVLVTGRETMFAAGAALAGGAAALSIRGWKRGWGASALGGVLFGVTPAVLSILDGPLTPLLLVIPPAVFLVLSEALVRQRIPWWIIGALAGAVAAAAPLHTPDLVIAILICTAIAVVVLAALRPGTTPLGVSNAVRVVVVAVPVYLLGSAYPVAVHVVSPTWMSISVADNHGDLAGWVSGATAWIHDQVSTSSPFFWIAGALLIALVIDRLRRSRVL</sequence>
<keyword evidence="1" id="KW-1133">Transmembrane helix</keyword>
<evidence type="ECO:0000313" key="2">
    <source>
        <dbReference type="EMBL" id="PZR82030.1"/>
    </source>
</evidence>
<name>A0A2W5Z9K1_9BACT</name>